<dbReference type="AlphaFoldDB" id="A0A9Q5HTD2"/>
<dbReference type="Pfam" id="PF12298">
    <property type="entry name" value="Bot1p"/>
    <property type="match status" value="1"/>
</dbReference>
<gene>
    <name evidence="2" type="ORF">A7U60_g7229</name>
</gene>
<reference evidence="2" key="1">
    <citation type="submission" date="2016-06" db="EMBL/GenBank/DDBJ databases">
        <title>Draft Genome sequence of the fungus Inonotus baumii.</title>
        <authorList>
            <person name="Zhu H."/>
            <person name="Lin W."/>
        </authorList>
    </citation>
    <scope>NUCLEOTIDE SEQUENCE</scope>
    <source>
        <strain evidence="2">821</strain>
    </source>
</reference>
<feature type="compositionally biased region" description="Basic and acidic residues" evidence="1">
    <location>
        <begin position="256"/>
        <end position="265"/>
    </location>
</feature>
<evidence type="ECO:0000256" key="1">
    <source>
        <dbReference type="SAM" id="MobiDB-lite"/>
    </source>
</evidence>
<dbReference type="OrthoDB" id="10052321at2759"/>
<feature type="region of interest" description="Disordered" evidence="1">
    <location>
        <begin position="244"/>
        <end position="265"/>
    </location>
</feature>
<accession>A0A9Q5HTD2</accession>
<organism evidence="2 3">
    <name type="scientific">Sanghuangporus baumii</name>
    <name type="common">Phellinus baumii</name>
    <dbReference type="NCBI Taxonomy" id="108892"/>
    <lineage>
        <taxon>Eukaryota</taxon>
        <taxon>Fungi</taxon>
        <taxon>Dikarya</taxon>
        <taxon>Basidiomycota</taxon>
        <taxon>Agaricomycotina</taxon>
        <taxon>Agaricomycetes</taxon>
        <taxon>Hymenochaetales</taxon>
        <taxon>Hymenochaetaceae</taxon>
        <taxon>Sanghuangporus</taxon>
    </lineage>
</organism>
<dbReference type="GO" id="GO:0032543">
    <property type="term" value="P:mitochondrial translation"/>
    <property type="evidence" value="ECO:0007669"/>
    <property type="project" value="TreeGrafter"/>
</dbReference>
<dbReference type="InterPro" id="IPR021036">
    <property type="entry name" value="Ribosomal_mS45"/>
</dbReference>
<dbReference type="PANTHER" id="PTHR28158">
    <property type="entry name" value="37S RIBOSOMAL PROTEIN S35, MITOCHONDRIAL"/>
    <property type="match status" value="1"/>
</dbReference>
<dbReference type="GO" id="GO:0003735">
    <property type="term" value="F:structural constituent of ribosome"/>
    <property type="evidence" value="ECO:0007669"/>
    <property type="project" value="TreeGrafter"/>
</dbReference>
<dbReference type="GO" id="GO:0005763">
    <property type="term" value="C:mitochondrial small ribosomal subunit"/>
    <property type="evidence" value="ECO:0007669"/>
    <property type="project" value="TreeGrafter"/>
</dbReference>
<evidence type="ECO:0000313" key="2">
    <source>
        <dbReference type="EMBL" id="OCB85581.1"/>
    </source>
</evidence>
<name>A0A9Q5HTD2_SANBA</name>
<evidence type="ECO:0000313" key="3">
    <source>
        <dbReference type="Proteomes" id="UP000757232"/>
    </source>
</evidence>
<dbReference type="EMBL" id="LNZH02000208">
    <property type="protein sequence ID" value="OCB85581.1"/>
    <property type="molecule type" value="Genomic_DNA"/>
</dbReference>
<evidence type="ECO:0008006" key="4">
    <source>
        <dbReference type="Google" id="ProtNLM"/>
    </source>
</evidence>
<dbReference type="Proteomes" id="UP000757232">
    <property type="component" value="Unassembled WGS sequence"/>
</dbReference>
<proteinExistence type="predicted"/>
<dbReference type="PANTHER" id="PTHR28158:SF1">
    <property type="entry name" value="SMALL RIBOSOMAL SUBUNIT PROTEIN MS45"/>
    <property type="match status" value="1"/>
</dbReference>
<comment type="caution">
    <text evidence="2">The sequence shown here is derived from an EMBL/GenBank/DDBJ whole genome shotgun (WGS) entry which is preliminary data.</text>
</comment>
<sequence>MPRKSVGNVADEWLKGPGLEFKSPTIGPNWLGKTHPFPLNPSFKPPPPISDKTKEAIYERYMSNPKMYNVRVLAVAYGISMKRVDAILRLKGMEKDWLKGKQLQTGFLAGMERMLNTTELAIGFVPESRRDVTDSDIQDQEEADDHARDRYQRLFWEPVADTEKPIVPTELEKAKEEAQAARQEAIEAKSDVKLLTGREPKGGPKTISREKPIVVSSGSDRPATVFKDVGGKFLDIDDRIRRLHEADRRKRAKAKARQERRSKVI</sequence>
<feature type="region of interest" description="Disordered" evidence="1">
    <location>
        <begin position="196"/>
        <end position="221"/>
    </location>
</feature>
<feature type="compositionally biased region" description="Basic and acidic residues" evidence="1">
    <location>
        <begin position="196"/>
        <end position="212"/>
    </location>
</feature>
<keyword evidence="3" id="KW-1185">Reference proteome</keyword>
<protein>
    <recommendedName>
        <fullName evidence="4">Eukaryotic mitochondrial regulator protein-domain-containing protein</fullName>
    </recommendedName>
</protein>